<dbReference type="PANTHER" id="PTHR35790">
    <property type="entry name" value="HTH-TYPE TRANSCRIPTIONAL REGULATOR PCHR"/>
    <property type="match status" value="1"/>
</dbReference>
<keyword evidence="3" id="KW-0804">Transcription</keyword>
<protein>
    <submittedName>
        <fullName evidence="5">Regulatory protein MarR</fullName>
    </submittedName>
</protein>
<dbReference type="GO" id="GO:0003700">
    <property type="term" value="F:DNA-binding transcription factor activity"/>
    <property type="evidence" value="ECO:0007669"/>
    <property type="project" value="InterPro"/>
</dbReference>
<evidence type="ECO:0000313" key="5">
    <source>
        <dbReference type="EMBL" id="GAD16200.1"/>
    </source>
</evidence>
<organism evidence="5 6">
    <name type="scientific">Lentilactobacillus otakiensis DSM 19908 = JCM 15040</name>
    <dbReference type="NCBI Taxonomy" id="1423780"/>
    <lineage>
        <taxon>Bacteria</taxon>
        <taxon>Bacillati</taxon>
        <taxon>Bacillota</taxon>
        <taxon>Bacilli</taxon>
        <taxon>Lactobacillales</taxon>
        <taxon>Lactobacillaceae</taxon>
        <taxon>Lentilactobacillus</taxon>
    </lineage>
</organism>
<sequence length="159" mass="17817">MKKKNSIELIKEQLEAFRSHDVDASILDAIKHNDQLDADVVTSLTISDLHIMRAAARDNGVKISAIVDQVALTQGAVSKIVNKLAAKGLVEKFHQSNNKKDTFVKLTTTGQIINQIHSDYHEREEAQLAKFADDYSKTDLETIATFMAQLNIIREKNEK</sequence>
<dbReference type="InterPro" id="IPR052067">
    <property type="entry name" value="Metal_resp_HTH_trans_reg"/>
</dbReference>
<comment type="caution">
    <text evidence="5">The sequence shown here is derived from an EMBL/GenBank/DDBJ whole genome shotgun (WGS) entry which is preliminary data.</text>
</comment>
<feature type="domain" description="HTH marR-type" evidence="4">
    <location>
        <begin position="6"/>
        <end position="152"/>
    </location>
</feature>
<dbReference type="Pfam" id="PF13463">
    <property type="entry name" value="HTH_27"/>
    <property type="match status" value="1"/>
</dbReference>
<evidence type="ECO:0000256" key="2">
    <source>
        <dbReference type="ARBA" id="ARBA00023125"/>
    </source>
</evidence>
<dbReference type="eggNOG" id="COG1846">
    <property type="taxonomic scope" value="Bacteria"/>
</dbReference>
<dbReference type="InterPro" id="IPR000835">
    <property type="entry name" value="HTH_MarR-typ"/>
</dbReference>
<proteinExistence type="predicted"/>
<dbReference type="PANTHER" id="PTHR35790:SF4">
    <property type="entry name" value="HTH-TYPE TRANSCRIPTIONAL REGULATOR PCHR"/>
    <property type="match status" value="1"/>
</dbReference>
<accession>S4PP14</accession>
<evidence type="ECO:0000256" key="1">
    <source>
        <dbReference type="ARBA" id="ARBA00023015"/>
    </source>
</evidence>
<dbReference type="STRING" id="1423780.FD05_GL000502"/>
<dbReference type="EMBL" id="BASH01000002">
    <property type="protein sequence ID" value="GAD16200.1"/>
    <property type="molecule type" value="Genomic_DNA"/>
</dbReference>
<evidence type="ECO:0000256" key="3">
    <source>
        <dbReference type="ARBA" id="ARBA00023163"/>
    </source>
</evidence>
<dbReference type="RefSeq" id="WP_020280653.1">
    <property type="nucleotide sequence ID" value="NZ_AZED01000011.1"/>
</dbReference>
<dbReference type="GO" id="GO:0003677">
    <property type="term" value="F:DNA binding"/>
    <property type="evidence" value="ECO:0007669"/>
    <property type="project" value="UniProtKB-KW"/>
</dbReference>
<dbReference type="Gene3D" id="1.10.10.10">
    <property type="entry name" value="Winged helix-like DNA-binding domain superfamily/Winged helix DNA-binding domain"/>
    <property type="match status" value="1"/>
</dbReference>
<gene>
    <name evidence="5" type="ORF">LOT_0738</name>
</gene>
<keyword evidence="1" id="KW-0805">Transcription regulation</keyword>
<dbReference type="Proteomes" id="UP000016361">
    <property type="component" value="Unassembled WGS sequence"/>
</dbReference>
<dbReference type="InterPro" id="IPR036388">
    <property type="entry name" value="WH-like_DNA-bd_sf"/>
</dbReference>
<dbReference type="InterPro" id="IPR023187">
    <property type="entry name" value="Tscrpt_reg_MarR-type_CS"/>
</dbReference>
<evidence type="ECO:0000259" key="4">
    <source>
        <dbReference type="PROSITE" id="PS50995"/>
    </source>
</evidence>
<dbReference type="OrthoDB" id="2323884at2"/>
<reference evidence="6" key="1">
    <citation type="journal article" date="2013" name="Genome Announc.">
        <title>Draft Genome Sequence of D-Branched-Chain Amino Acid Producer Lactobacillus otakiensis JCM 15040T, Isolated from a Traditional Japanese Pickle.</title>
        <authorList>
            <person name="Doi K."/>
            <person name="Mori K."/>
            <person name="Mutaguchi Y."/>
            <person name="Tashiro K."/>
            <person name="Fujino Y."/>
            <person name="Ohmori T."/>
            <person name="Kuhara S."/>
            <person name="Ohshima T."/>
        </authorList>
    </citation>
    <scope>NUCLEOTIDE SEQUENCE [LARGE SCALE GENOMIC DNA]</scope>
    <source>
        <strain evidence="6">JCM 15040</strain>
    </source>
</reference>
<dbReference type="AlphaFoldDB" id="S4PP14"/>
<name>S4PP14_9LACO</name>
<keyword evidence="2" id="KW-0238">DNA-binding</keyword>
<dbReference type="GeneID" id="301047771"/>
<dbReference type="SUPFAM" id="SSF46785">
    <property type="entry name" value="Winged helix' DNA-binding domain"/>
    <property type="match status" value="1"/>
</dbReference>
<dbReference type="PROSITE" id="PS01117">
    <property type="entry name" value="HTH_MARR_1"/>
    <property type="match status" value="1"/>
</dbReference>
<dbReference type="SMART" id="SM00347">
    <property type="entry name" value="HTH_MARR"/>
    <property type="match status" value="1"/>
</dbReference>
<keyword evidence="6" id="KW-1185">Reference proteome</keyword>
<dbReference type="PROSITE" id="PS50995">
    <property type="entry name" value="HTH_MARR_2"/>
    <property type="match status" value="1"/>
</dbReference>
<dbReference type="InterPro" id="IPR036390">
    <property type="entry name" value="WH_DNA-bd_sf"/>
</dbReference>
<evidence type="ECO:0000313" key="6">
    <source>
        <dbReference type="Proteomes" id="UP000016361"/>
    </source>
</evidence>